<name>A0ACC0VR01_9STRA</name>
<evidence type="ECO:0000313" key="2">
    <source>
        <dbReference type="Proteomes" id="UP001163321"/>
    </source>
</evidence>
<proteinExistence type="predicted"/>
<comment type="caution">
    <text evidence="1">The sequence shown here is derived from an EMBL/GenBank/DDBJ whole genome shotgun (WGS) entry which is preliminary data.</text>
</comment>
<dbReference type="Proteomes" id="UP001163321">
    <property type="component" value="Chromosome 7"/>
</dbReference>
<organism evidence="1 2">
    <name type="scientific">Peronosclerospora sorghi</name>
    <dbReference type="NCBI Taxonomy" id="230839"/>
    <lineage>
        <taxon>Eukaryota</taxon>
        <taxon>Sar</taxon>
        <taxon>Stramenopiles</taxon>
        <taxon>Oomycota</taxon>
        <taxon>Peronosporomycetes</taxon>
        <taxon>Peronosporales</taxon>
        <taxon>Peronosporaceae</taxon>
        <taxon>Peronosclerospora</taxon>
    </lineage>
</organism>
<sequence length="431" mass="49973">MNQETLGSAPSRHQGAQPIISDKVRNEGKHTPFYSQDFVLKLEQVKYWLEKGTDPAKVFINIGLGKEGENVFQNAHFLEWVKYVHDFNAKYPGRSESILPILREHHQVPALMKYAYGVTWENAHVKKVVTTLMDDLMTDLIENRELGEVLPLLGLSWEKDVRSETYLVDVCAKLLQIYMYEFPAKKEVLVNTLVARLGDEFVVVAIHATEASLVDTLEHTLLRKNWLIYKLPGEKVFELLNLASSPRDKFHRQALATWLSYVEVELEQEPQLKKKLLSKLTPRQGSTARTTRDAIAFYYLQRNVISPEDMFVVMRLGKKNGESIVQNPWFPAWLAYLKRYSEGHSEYKASLVTIFFSHFGSDRTNELLDELYQYCLENKVKPAQFKWILSRDQAIEDSPLYERWKLYRNEFEKSASENAGTLPGRRNSHHS</sequence>
<accession>A0ACC0VR01</accession>
<gene>
    <name evidence="1" type="ORF">PsorP6_014562</name>
</gene>
<evidence type="ECO:0000313" key="1">
    <source>
        <dbReference type="EMBL" id="KAI9908965.1"/>
    </source>
</evidence>
<reference evidence="1 2" key="1">
    <citation type="journal article" date="2022" name="bioRxiv">
        <title>The genome of the oomycete Peronosclerospora sorghi, a cosmopolitan pathogen of maize and sorghum, is inflated with dispersed pseudogenes.</title>
        <authorList>
            <person name="Fletcher K."/>
            <person name="Martin F."/>
            <person name="Isakeit T."/>
            <person name="Cavanaugh K."/>
            <person name="Magill C."/>
            <person name="Michelmore R."/>
        </authorList>
    </citation>
    <scope>NUCLEOTIDE SEQUENCE [LARGE SCALE GENOMIC DNA]</scope>
    <source>
        <strain evidence="1">P6</strain>
    </source>
</reference>
<dbReference type="EMBL" id="CM047586">
    <property type="protein sequence ID" value="KAI9908965.1"/>
    <property type="molecule type" value="Genomic_DNA"/>
</dbReference>
<protein>
    <submittedName>
        <fullName evidence="1">Uncharacterized protein</fullName>
    </submittedName>
</protein>
<keyword evidence="2" id="KW-1185">Reference proteome</keyword>